<reference evidence="2 3" key="1">
    <citation type="journal article" date="2020" name="Microb. Ecol.">
        <title>Ecogenomics of the Marine Benthic Filamentous Cyanobacterium Adonisia.</title>
        <authorList>
            <person name="Walter J.M."/>
            <person name="Coutinho F.H."/>
            <person name="Leomil L."/>
            <person name="Hargreaves P.I."/>
            <person name="Campeao M.E."/>
            <person name="Vieira V.V."/>
            <person name="Silva B.S."/>
            <person name="Fistarol G.O."/>
            <person name="Salomon P.S."/>
            <person name="Sawabe T."/>
            <person name="Mino S."/>
            <person name="Hosokawa M."/>
            <person name="Miyashita H."/>
            <person name="Maruyama F."/>
            <person name="van Verk M.C."/>
            <person name="Dutilh B.E."/>
            <person name="Thompson C.C."/>
            <person name="Thompson F.L."/>
        </authorList>
    </citation>
    <scope>NUCLEOTIDE SEQUENCE [LARGE SCALE GENOMIC DNA]</scope>
    <source>
        <strain evidence="2 3">CCMR0081</strain>
    </source>
</reference>
<keyword evidence="1" id="KW-0812">Transmembrane</keyword>
<dbReference type="RefSeq" id="WP_163701597.1">
    <property type="nucleotide sequence ID" value="NZ_QXHD01000004.1"/>
</dbReference>
<evidence type="ECO:0000256" key="1">
    <source>
        <dbReference type="SAM" id="Phobius"/>
    </source>
</evidence>
<organism evidence="2 3">
    <name type="scientific">Adonisia turfae CCMR0081</name>
    <dbReference type="NCBI Taxonomy" id="2292702"/>
    <lineage>
        <taxon>Bacteria</taxon>
        <taxon>Bacillati</taxon>
        <taxon>Cyanobacteriota</taxon>
        <taxon>Adonisia</taxon>
        <taxon>Adonisia turfae</taxon>
    </lineage>
</organism>
<comment type="caution">
    <text evidence="2">The sequence shown here is derived from an EMBL/GenBank/DDBJ whole genome shotgun (WGS) entry which is preliminary data.</text>
</comment>
<keyword evidence="1" id="KW-1133">Transmembrane helix</keyword>
<dbReference type="EMBL" id="QXHD01000004">
    <property type="protein sequence ID" value="NEZ58768.1"/>
    <property type="molecule type" value="Genomic_DNA"/>
</dbReference>
<protein>
    <submittedName>
        <fullName evidence="2">Uncharacterized protein</fullName>
    </submittedName>
</protein>
<name>A0A6M0RR87_9CYAN</name>
<keyword evidence="3" id="KW-1185">Reference proteome</keyword>
<sequence>MSDGQKFKAKSLVSKPASNWKRPALITAGCLGFLILVGGVGVAWLEHRQTEVRRAELRSEWKASQGNAELQEQARAAIAAQQEAEREKKDKRGFDAEEIRAFKDVTSELDPTEALINEISIENGRGLVDVVVTPLAYKQSDLELKEFGTNMQNAASKICECSPIVRFRTASGKTVIIVNAFGYSIREKNR</sequence>
<evidence type="ECO:0000313" key="3">
    <source>
        <dbReference type="Proteomes" id="UP000481033"/>
    </source>
</evidence>
<keyword evidence="1" id="KW-0472">Membrane</keyword>
<evidence type="ECO:0000313" key="2">
    <source>
        <dbReference type="EMBL" id="NEZ58768.1"/>
    </source>
</evidence>
<dbReference type="AlphaFoldDB" id="A0A6M0RR87"/>
<dbReference type="Proteomes" id="UP000481033">
    <property type="component" value="Unassembled WGS sequence"/>
</dbReference>
<feature type="transmembrane region" description="Helical" evidence="1">
    <location>
        <begin position="24"/>
        <end position="45"/>
    </location>
</feature>
<gene>
    <name evidence="2" type="ORF">DXZ20_24635</name>
</gene>
<accession>A0A6M0RR87</accession>
<proteinExistence type="predicted"/>